<comment type="catalytic activity">
    <reaction evidence="10">
        <text>an acyl phosphate + sn-glycerol 3-phosphate = a 1-acyl-sn-glycero-3-phosphate + phosphate</text>
        <dbReference type="Rhea" id="RHEA:34075"/>
        <dbReference type="ChEBI" id="CHEBI:43474"/>
        <dbReference type="ChEBI" id="CHEBI:57597"/>
        <dbReference type="ChEBI" id="CHEBI:57970"/>
        <dbReference type="ChEBI" id="CHEBI:59918"/>
        <dbReference type="EC" id="2.3.1.275"/>
    </reaction>
</comment>
<comment type="pathway">
    <text evidence="10">Lipid metabolism; phospholipid metabolism.</text>
</comment>
<dbReference type="SMART" id="SM01207">
    <property type="entry name" value="G3P_acyltransf"/>
    <property type="match status" value="1"/>
</dbReference>
<protein>
    <recommendedName>
        <fullName evidence="10">Glycerol-3-phosphate acyltransferase</fullName>
    </recommendedName>
    <alternativeName>
        <fullName evidence="10">Acyl-PO4 G3P acyltransferase</fullName>
    </alternativeName>
    <alternativeName>
        <fullName evidence="10">Acyl-phosphate--glycerol-3-phosphate acyltransferase</fullName>
    </alternativeName>
    <alternativeName>
        <fullName evidence="10">G3P acyltransferase</fullName>
        <shortName evidence="10">GPAT</shortName>
        <ecNumber evidence="10">2.3.1.275</ecNumber>
    </alternativeName>
    <alternativeName>
        <fullName evidence="10">Lysophosphatidic acid synthase</fullName>
        <shortName evidence="10">LPA synthase</shortName>
    </alternativeName>
</protein>
<keyword evidence="4 10" id="KW-0812">Transmembrane</keyword>
<dbReference type="HAMAP" id="MF_01043">
    <property type="entry name" value="PlsY"/>
    <property type="match status" value="1"/>
</dbReference>
<keyword evidence="9 10" id="KW-1208">Phospholipid metabolism</keyword>
<keyword evidence="6 10" id="KW-0443">Lipid metabolism</keyword>
<accession>A0ABW3LN14</accession>
<keyword evidence="7 10" id="KW-0472">Membrane</keyword>
<dbReference type="EMBL" id="JBHTKJ010000016">
    <property type="protein sequence ID" value="MFD1038305.1"/>
    <property type="molecule type" value="Genomic_DNA"/>
</dbReference>
<organism evidence="11 12">
    <name type="scientific">Virgibacillus byunsanensis</name>
    <dbReference type="NCBI Taxonomy" id="570945"/>
    <lineage>
        <taxon>Bacteria</taxon>
        <taxon>Bacillati</taxon>
        <taxon>Bacillota</taxon>
        <taxon>Bacilli</taxon>
        <taxon>Bacillales</taxon>
        <taxon>Bacillaceae</taxon>
        <taxon>Virgibacillus</taxon>
    </lineage>
</organism>
<keyword evidence="8 10" id="KW-0594">Phospholipid biosynthesis</keyword>
<feature type="transmembrane region" description="Helical" evidence="10">
    <location>
        <begin position="115"/>
        <end position="137"/>
    </location>
</feature>
<name>A0ABW3LN14_9BACI</name>
<dbReference type="EC" id="2.3.1.275" evidence="10"/>
<feature type="transmembrane region" description="Helical" evidence="10">
    <location>
        <begin position="86"/>
        <end position="103"/>
    </location>
</feature>
<keyword evidence="11" id="KW-0012">Acyltransferase</keyword>
<evidence type="ECO:0000256" key="8">
    <source>
        <dbReference type="ARBA" id="ARBA00023209"/>
    </source>
</evidence>
<feature type="transmembrane region" description="Helical" evidence="10">
    <location>
        <begin position="51"/>
        <end position="74"/>
    </location>
</feature>
<comment type="caution">
    <text evidence="10">Lacks conserved residue(s) required for the propagation of feature annotation.</text>
</comment>
<evidence type="ECO:0000256" key="7">
    <source>
        <dbReference type="ARBA" id="ARBA00023136"/>
    </source>
</evidence>
<comment type="subunit">
    <text evidence="10">Probably interacts with PlsX.</text>
</comment>
<sequence length="207" mass="22913">MYVLMVIVIGYLFGCLHGSQLVSKLKSVDIKNTGVKNPGASNTTILLGWKYGALVALIDIFKATLSILLVVYILNESGVVGETQTMLIYINALFIILGHNYPLTMRFSGGKGTASLVGVLIAIDWKIALISIGILLLFTLTTDYLVVGVLFMYLSFLITTYYFFGIEPTMIVVLLSVLSIMKHLENYKRILKKEETKLSSLFRKGAE</sequence>
<keyword evidence="3 10" id="KW-0808">Transferase</keyword>
<dbReference type="Pfam" id="PF02660">
    <property type="entry name" value="G3P_acyltransf"/>
    <property type="match status" value="1"/>
</dbReference>
<keyword evidence="12" id="KW-1185">Reference proteome</keyword>
<dbReference type="PANTHER" id="PTHR30309">
    <property type="entry name" value="INNER MEMBRANE PROTEIN YGIH"/>
    <property type="match status" value="1"/>
</dbReference>
<dbReference type="PANTHER" id="PTHR30309:SF0">
    <property type="entry name" value="GLYCEROL-3-PHOSPHATE ACYLTRANSFERASE-RELATED"/>
    <property type="match status" value="1"/>
</dbReference>
<evidence type="ECO:0000256" key="2">
    <source>
        <dbReference type="ARBA" id="ARBA00022516"/>
    </source>
</evidence>
<keyword evidence="5 10" id="KW-1133">Transmembrane helix</keyword>
<gene>
    <name evidence="10" type="primary">plsY</name>
    <name evidence="11" type="ORF">ACFQ3N_07755</name>
</gene>
<evidence type="ECO:0000256" key="3">
    <source>
        <dbReference type="ARBA" id="ARBA00022679"/>
    </source>
</evidence>
<reference evidence="12" key="1">
    <citation type="journal article" date="2019" name="Int. J. Syst. Evol. Microbiol.">
        <title>The Global Catalogue of Microorganisms (GCM) 10K type strain sequencing project: providing services to taxonomists for standard genome sequencing and annotation.</title>
        <authorList>
            <consortium name="The Broad Institute Genomics Platform"/>
            <consortium name="The Broad Institute Genome Sequencing Center for Infectious Disease"/>
            <person name="Wu L."/>
            <person name="Ma J."/>
        </authorList>
    </citation>
    <scope>NUCLEOTIDE SEQUENCE [LARGE SCALE GENOMIC DNA]</scope>
    <source>
        <strain evidence="12">CCUG 56754</strain>
    </source>
</reference>
<comment type="similarity">
    <text evidence="10">Belongs to the PlsY family.</text>
</comment>
<evidence type="ECO:0000256" key="10">
    <source>
        <dbReference type="HAMAP-Rule" id="MF_01043"/>
    </source>
</evidence>
<evidence type="ECO:0000256" key="1">
    <source>
        <dbReference type="ARBA" id="ARBA00022475"/>
    </source>
</evidence>
<evidence type="ECO:0000256" key="9">
    <source>
        <dbReference type="ARBA" id="ARBA00023264"/>
    </source>
</evidence>
<dbReference type="Proteomes" id="UP001597040">
    <property type="component" value="Unassembled WGS sequence"/>
</dbReference>
<comment type="subcellular location">
    <subcellularLocation>
        <location evidence="10">Cell membrane</location>
        <topology evidence="10">Multi-pass membrane protein</topology>
    </subcellularLocation>
</comment>
<comment type="function">
    <text evidence="10">Catalyzes the transfer of an acyl group from acyl-phosphate (acyl-PO(4)) to glycerol-3-phosphate (G3P) to form lysophosphatidic acid (LPA). This enzyme utilizes acyl-phosphate as fatty acyl donor, but not acyl-CoA or acyl-ACP.</text>
</comment>
<dbReference type="GO" id="GO:0016746">
    <property type="term" value="F:acyltransferase activity"/>
    <property type="evidence" value="ECO:0007669"/>
    <property type="project" value="UniProtKB-KW"/>
</dbReference>
<evidence type="ECO:0000256" key="4">
    <source>
        <dbReference type="ARBA" id="ARBA00022692"/>
    </source>
</evidence>
<evidence type="ECO:0000313" key="11">
    <source>
        <dbReference type="EMBL" id="MFD1038305.1"/>
    </source>
</evidence>
<comment type="caution">
    <text evidence="11">The sequence shown here is derived from an EMBL/GenBank/DDBJ whole genome shotgun (WGS) entry which is preliminary data.</text>
</comment>
<proteinExistence type="inferred from homology"/>
<dbReference type="InterPro" id="IPR003811">
    <property type="entry name" value="G3P_acylTferase_PlsY"/>
</dbReference>
<evidence type="ECO:0000256" key="6">
    <source>
        <dbReference type="ARBA" id="ARBA00023098"/>
    </source>
</evidence>
<dbReference type="RefSeq" id="WP_390361149.1">
    <property type="nucleotide sequence ID" value="NZ_JBHTKJ010000016.1"/>
</dbReference>
<evidence type="ECO:0000313" key="12">
    <source>
        <dbReference type="Proteomes" id="UP001597040"/>
    </source>
</evidence>
<keyword evidence="2 10" id="KW-0444">Lipid biosynthesis</keyword>
<evidence type="ECO:0000256" key="5">
    <source>
        <dbReference type="ARBA" id="ARBA00022989"/>
    </source>
</evidence>
<keyword evidence="1 10" id="KW-1003">Cell membrane</keyword>